<reference evidence="1 2" key="1">
    <citation type="journal article" date="2021" name="Genome Biol.">
        <title>AFLAP: assembly-free linkage analysis pipeline using k-mers from genome sequencing data.</title>
        <authorList>
            <person name="Fletcher K."/>
            <person name="Zhang L."/>
            <person name="Gil J."/>
            <person name="Han R."/>
            <person name="Cavanaugh K."/>
            <person name="Michelmore R."/>
        </authorList>
    </citation>
    <scope>NUCLEOTIDE SEQUENCE [LARGE SCALE GENOMIC DNA]</scope>
    <source>
        <strain evidence="1 2">SF5</strain>
    </source>
</reference>
<dbReference type="GeneID" id="94351187"/>
<evidence type="ECO:0000313" key="2">
    <source>
        <dbReference type="Proteomes" id="UP000294530"/>
    </source>
</evidence>
<name>A0A976FEU8_BRELC</name>
<organism evidence="1 2">
    <name type="scientific">Bremia lactucae</name>
    <name type="common">Lettuce downy mildew</name>
    <dbReference type="NCBI Taxonomy" id="4779"/>
    <lineage>
        <taxon>Eukaryota</taxon>
        <taxon>Sar</taxon>
        <taxon>Stramenopiles</taxon>
        <taxon>Oomycota</taxon>
        <taxon>Peronosporomycetes</taxon>
        <taxon>Peronosporales</taxon>
        <taxon>Peronosporaceae</taxon>
        <taxon>Bremia</taxon>
    </lineage>
</organism>
<dbReference type="EMBL" id="SHOA02000001">
    <property type="protein sequence ID" value="TDH65532.1"/>
    <property type="molecule type" value="Genomic_DNA"/>
</dbReference>
<proteinExistence type="predicted"/>
<dbReference type="RefSeq" id="XP_067815031.1">
    <property type="nucleotide sequence ID" value="XM_067965516.1"/>
</dbReference>
<dbReference type="Proteomes" id="UP000294530">
    <property type="component" value="Unassembled WGS sequence"/>
</dbReference>
<dbReference type="AlphaFoldDB" id="A0A976FEU8"/>
<accession>A0A976FEU8</accession>
<keyword evidence="2" id="KW-1185">Reference proteome</keyword>
<gene>
    <name evidence="1" type="ORF">CCR75_007455</name>
</gene>
<comment type="caution">
    <text evidence="1">The sequence shown here is derived from an EMBL/GenBank/DDBJ whole genome shotgun (WGS) entry which is preliminary data.</text>
</comment>
<dbReference type="KEGG" id="blac:94351187"/>
<sequence>MATNPIGDFLAKFMAKSRSEEDALVHLSQVAEGAKWRLHDDIPASRKAGFHRHHQRTSPEGFPEIPRQYIVTTHSKNRNYATYAANSYSAAIAVQEEIKSRQF</sequence>
<protein>
    <submittedName>
        <fullName evidence="1">Uncharacterized protein</fullName>
    </submittedName>
</protein>
<evidence type="ECO:0000313" key="1">
    <source>
        <dbReference type="EMBL" id="TDH65532.1"/>
    </source>
</evidence>
<dbReference type="OrthoDB" id="156350at2759"/>